<dbReference type="Pfam" id="PF22381">
    <property type="entry name" value="Staph_reg_Sar_Rot"/>
    <property type="match status" value="1"/>
</dbReference>
<evidence type="ECO:0000313" key="10">
    <source>
        <dbReference type="Proteomes" id="UP000195208"/>
    </source>
</evidence>
<dbReference type="AlphaFoldDB" id="A0A242VFH0"/>
<keyword evidence="10" id="KW-1185">Reference proteome</keyword>
<dbReference type="EMBL" id="WMFL01000085">
    <property type="protein sequence ID" value="NJI03545.1"/>
    <property type="molecule type" value="Genomic_DNA"/>
</dbReference>
<dbReference type="SUPFAM" id="SSF46785">
    <property type="entry name" value="Winged helix' DNA-binding domain"/>
    <property type="match status" value="1"/>
</dbReference>
<protein>
    <submittedName>
        <fullName evidence="8 9">Transcriptional regulator</fullName>
    </submittedName>
</protein>
<dbReference type="KEGG" id="sagq:EP23_04575"/>
<keyword evidence="1" id="KW-0678">Repressor</keyword>
<evidence type="ECO:0000256" key="2">
    <source>
        <dbReference type="ARBA" id="ARBA00023015"/>
    </source>
</evidence>
<organism evidence="8 11">
    <name type="scientific">Staphylococcus agnetis</name>
    <dbReference type="NCBI Taxonomy" id="985762"/>
    <lineage>
        <taxon>Bacteria</taxon>
        <taxon>Bacillati</taxon>
        <taxon>Bacillota</taxon>
        <taxon>Bacilli</taxon>
        <taxon>Bacillales</taxon>
        <taxon>Staphylococcaceae</taxon>
        <taxon>Staphylococcus</taxon>
    </lineage>
</organism>
<dbReference type="InterPro" id="IPR039422">
    <property type="entry name" value="MarR/SlyA-like"/>
</dbReference>
<evidence type="ECO:0000313" key="11">
    <source>
        <dbReference type="Proteomes" id="UP000646308"/>
    </source>
</evidence>
<dbReference type="InterPro" id="IPR055166">
    <property type="entry name" value="Transc_reg_Sar_Rot_HTH"/>
</dbReference>
<evidence type="ECO:0000256" key="6">
    <source>
        <dbReference type="ARBA" id="ARBA00023163"/>
    </source>
</evidence>
<evidence type="ECO:0000259" key="7">
    <source>
        <dbReference type="Pfam" id="PF22381"/>
    </source>
</evidence>
<dbReference type="Proteomes" id="UP000195208">
    <property type="component" value="Unassembled WGS sequence"/>
</dbReference>
<evidence type="ECO:0000313" key="9">
    <source>
        <dbReference type="EMBL" id="OTW31110.1"/>
    </source>
</evidence>
<dbReference type="GO" id="GO:0003677">
    <property type="term" value="F:DNA binding"/>
    <property type="evidence" value="ECO:0007669"/>
    <property type="project" value="UniProtKB-KW"/>
</dbReference>
<comment type="caution">
    <text evidence="8">The sequence shown here is derived from an EMBL/GenBank/DDBJ whole genome shotgun (WGS) entry which is preliminary data.</text>
</comment>
<sequence>MVKKSKYDVSDIVLLDNLQKQVEAIFDEIDKQFDLSKEEFLILLTLWDKGSMTLKDMDKYVKVKAYKRTRTFNNLVEKKWIVKERPSDDERTVIIHFNENKAQNKQELIDFTCSAIEKRQDNLTNQLHSIINGCEL</sequence>
<dbReference type="GO" id="GO:0006950">
    <property type="term" value="P:response to stress"/>
    <property type="evidence" value="ECO:0007669"/>
    <property type="project" value="TreeGrafter"/>
</dbReference>
<reference evidence="9 10" key="1">
    <citation type="submission" date="2017-04" db="EMBL/GenBank/DDBJ databases">
        <title>Staphylococcus agnetis, a potential pathogen in the broiler production.</title>
        <authorList>
            <person name="Poulsen L."/>
        </authorList>
    </citation>
    <scope>NUCLEOTIDE SEQUENCE [LARGE SCALE GENOMIC DNA]</scope>
    <source>
        <strain evidence="9 10">723_310714_2_2_spleen</strain>
    </source>
</reference>
<keyword evidence="2" id="KW-0805">Transcription regulation</keyword>
<evidence type="ECO:0000256" key="4">
    <source>
        <dbReference type="ARBA" id="ARBA00023125"/>
    </source>
</evidence>
<dbReference type="NCBIfam" id="TIGR01889">
    <property type="entry name" value="Staph_reg_Sar"/>
    <property type="match status" value="1"/>
</dbReference>
<keyword evidence="3" id="KW-0843">Virulence</keyword>
<evidence type="ECO:0000256" key="5">
    <source>
        <dbReference type="ARBA" id="ARBA00023159"/>
    </source>
</evidence>
<dbReference type="OrthoDB" id="288929at2"/>
<evidence type="ECO:0000313" key="8">
    <source>
        <dbReference type="EMBL" id="NJI03545.1"/>
    </source>
</evidence>
<dbReference type="PANTHER" id="PTHR33164">
    <property type="entry name" value="TRANSCRIPTIONAL REGULATOR, MARR FAMILY"/>
    <property type="match status" value="1"/>
</dbReference>
<evidence type="ECO:0000256" key="3">
    <source>
        <dbReference type="ARBA" id="ARBA00023026"/>
    </source>
</evidence>
<keyword evidence="5" id="KW-0010">Activator</keyword>
<gene>
    <name evidence="9" type="ORF">B9M88_06530</name>
    <name evidence="8" type="ORF">GLV84_11960</name>
</gene>
<dbReference type="PANTHER" id="PTHR33164:SF56">
    <property type="entry name" value="HTH-TYPE TRANSCRIPTIONAL REGULATOR MHQR"/>
    <property type="match status" value="1"/>
</dbReference>
<dbReference type="RefSeq" id="WP_060551284.1">
    <property type="nucleotide sequence ID" value="NZ_CP009623.1"/>
</dbReference>
<dbReference type="InterPro" id="IPR036388">
    <property type="entry name" value="WH-like_DNA-bd_sf"/>
</dbReference>
<accession>A0A242VFH0</accession>
<dbReference type="Proteomes" id="UP000646308">
    <property type="component" value="Unassembled WGS sequence"/>
</dbReference>
<keyword evidence="4" id="KW-0238">DNA-binding</keyword>
<reference evidence="8" key="2">
    <citation type="submission" date="2019-11" db="EMBL/GenBank/DDBJ databases">
        <title>Whole genome comparisons of Staphylococcus agnetis isolates from cattle and chickens.</title>
        <authorList>
            <person name="Rhoads D."/>
            <person name="Shwani A."/>
            <person name="Adkins P."/>
            <person name="Calcutt M."/>
            <person name="Middleton J."/>
        </authorList>
    </citation>
    <scope>NUCLEOTIDE SEQUENCE</scope>
    <source>
        <strain evidence="8">1387</strain>
    </source>
</reference>
<dbReference type="GeneID" id="57691854"/>
<dbReference type="EMBL" id="NEFX01000012">
    <property type="protein sequence ID" value="OTW31110.1"/>
    <property type="molecule type" value="Genomic_DNA"/>
</dbReference>
<proteinExistence type="predicted"/>
<name>A0A242VFH0_9STAP</name>
<dbReference type="InterPro" id="IPR036390">
    <property type="entry name" value="WH_DNA-bd_sf"/>
</dbReference>
<feature type="domain" description="Transcriptional regulator SarA/SarZ/Rot-like helix-turn-helix" evidence="7">
    <location>
        <begin position="25"/>
        <end position="108"/>
    </location>
</feature>
<dbReference type="InterPro" id="IPR010166">
    <property type="entry name" value="SarA/Rot_dom"/>
</dbReference>
<dbReference type="GO" id="GO:0003700">
    <property type="term" value="F:DNA-binding transcription factor activity"/>
    <property type="evidence" value="ECO:0007669"/>
    <property type="project" value="InterPro"/>
</dbReference>
<evidence type="ECO:0000256" key="1">
    <source>
        <dbReference type="ARBA" id="ARBA00022491"/>
    </source>
</evidence>
<dbReference type="Gene3D" id="1.10.10.10">
    <property type="entry name" value="Winged helix-like DNA-binding domain superfamily/Winged helix DNA-binding domain"/>
    <property type="match status" value="1"/>
</dbReference>
<keyword evidence="6" id="KW-0804">Transcription</keyword>